<reference evidence="2" key="1">
    <citation type="journal article" date="2015" name="Nature">
        <title>Complex archaea that bridge the gap between prokaryotes and eukaryotes.</title>
        <authorList>
            <person name="Spang A."/>
            <person name="Saw J.H."/>
            <person name="Jorgensen S.L."/>
            <person name="Zaremba-Niedzwiedzka K."/>
            <person name="Martijn J."/>
            <person name="Lind A.E."/>
            <person name="van Eijk R."/>
            <person name="Schleper C."/>
            <person name="Guy L."/>
            <person name="Ettema T.J."/>
        </authorList>
    </citation>
    <scope>NUCLEOTIDE SEQUENCE</scope>
</reference>
<name>A0A0F9E4N8_9ZZZZ</name>
<evidence type="ECO:0000313" key="2">
    <source>
        <dbReference type="EMBL" id="KKL61161.1"/>
    </source>
</evidence>
<proteinExistence type="predicted"/>
<gene>
    <name evidence="2" type="ORF">LCGC14_2198090</name>
</gene>
<accession>A0A0F9E4N8</accession>
<feature type="non-terminal residue" evidence="2">
    <location>
        <position position="626"/>
    </location>
</feature>
<keyword evidence="1" id="KW-0812">Transmembrane</keyword>
<protein>
    <submittedName>
        <fullName evidence="2">Uncharacterized protein</fullName>
    </submittedName>
</protein>
<dbReference type="EMBL" id="LAZR01028904">
    <property type="protein sequence ID" value="KKL61161.1"/>
    <property type="molecule type" value="Genomic_DNA"/>
</dbReference>
<feature type="transmembrane region" description="Helical" evidence="1">
    <location>
        <begin position="343"/>
        <end position="365"/>
    </location>
</feature>
<evidence type="ECO:0000256" key="1">
    <source>
        <dbReference type="SAM" id="Phobius"/>
    </source>
</evidence>
<comment type="caution">
    <text evidence="2">The sequence shown here is derived from an EMBL/GenBank/DDBJ whole genome shotgun (WGS) entry which is preliminary data.</text>
</comment>
<sequence length="626" mass="71114">NTELFFAYTTSTSWQTPILLEIQNIAASTLDNIFDYDHLLTPRFEFWGETVDENPVGDYDYELTQYYSESFTVYSASEALNYIHQFDLDDYSLIDDFTNLQLFKIIALKPTLEEFEIIGDGENYDVIFDSVNKQVQIIDQISGDGDLNDFDLITVILSYSYGPVSTFSEIQLTQTFHDGYISDAEATFYDYLTISFSYSALSGEKLFEEDHQTITSSVTSFEYVEFNRNPSISTNNKLNSEDSEMFIDFEIFYDPYNVIYEADIDMDGKKDYKQEIDVDKDGRFDITKYGIEDPENPENIIWYTIIQDYVSKEVIVDKTMEEEKRTKWFDIDDTAFADYELNIILLLVSMLILPLLLYTLSTMVFPDVDYWAQKSVTQETIETQYVRSHYYSIRRDDDLDGYTNTQIDYERSDTVIQYDSIDYEKTIIAAKPQNVFSFIGDWISMNARGLLGAPTDDLVFNNLLTEEFSSDRASGNTVTFPAGWTMLTDDTPGGIMNFTAYYRIADGSEGSTITVVTSNAEMTAHTSYRITDYLGIPEIGATVTSISAIPDPPNLTPSWGAKDTLWLAITGYDIGQTAISAYPASYTDGRNDRSDSVNGVGVGIARRELNAASENPGTFTLSTSRR</sequence>
<feature type="non-terminal residue" evidence="2">
    <location>
        <position position="1"/>
    </location>
</feature>
<keyword evidence="1" id="KW-1133">Transmembrane helix</keyword>
<organism evidence="2">
    <name type="scientific">marine sediment metagenome</name>
    <dbReference type="NCBI Taxonomy" id="412755"/>
    <lineage>
        <taxon>unclassified sequences</taxon>
        <taxon>metagenomes</taxon>
        <taxon>ecological metagenomes</taxon>
    </lineage>
</organism>
<dbReference type="AlphaFoldDB" id="A0A0F9E4N8"/>
<keyword evidence="1" id="KW-0472">Membrane</keyword>